<dbReference type="GO" id="GO:0005524">
    <property type="term" value="F:ATP binding"/>
    <property type="evidence" value="ECO:0007669"/>
    <property type="project" value="UniProtKB-KW"/>
</dbReference>
<dbReference type="GO" id="GO:0042555">
    <property type="term" value="C:MCM complex"/>
    <property type="evidence" value="ECO:0007669"/>
    <property type="project" value="UniProtKB-ARBA"/>
</dbReference>
<gene>
    <name evidence="16" type="ORF">O9G_005851</name>
</gene>
<dbReference type="Gene3D" id="2.20.28.10">
    <property type="match status" value="1"/>
</dbReference>
<dbReference type="GO" id="GO:0005656">
    <property type="term" value="C:nuclear pre-replicative complex"/>
    <property type="evidence" value="ECO:0007669"/>
    <property type="project" value="UniProtKB-ARBA"/>
</dbReference>
<feature type="non-terminal residue" evidence="16">
    <location>
        <position position="1"/>
    </location>
</feature>
<dbReference type="SUPFAM" id="SSF50249">
    <property type="entry name" value="Nucleic acid-binding proteins"/>
    <property type="match status" value="1"/>
</dbReference>
<dbReference type="PANTHER" id="PTHR11630">
    <property type="entry name" value="DNA REPLICATION LICENSING FACTOR MCM FAMILY MEMBER"/>
    <property type="match status" value="1"/>
</dbReference>
<evidence type="ECO:0000256" key="4">
    <source>
        <dbReference type="ARBA" id="ARBA00022741"/>
    </source>
</evidence>
<comment type="subcellular location">
    <subcellularLocation>
        <location evidence="1">Nucleus</location>
    </subcellularLocation>
</comment>
<keyword evidence="11" id="KW-0539">Nucleus</keyword>
<dbReference type="PROSITE" id="PS50051">
    <property type="entry name" value="MCM_2"/>
    <property type="match status" value="1"/>
</dbReference>
<evidence type="ECO:0000313" key="17">
    <source>
        <dbReference type="Proteomes" id="UP000030755"/>
    </source>
</evidence>
<evidence type="ECO:0000256" key="13">
    <source>
        <dbReference type="ARBA" id="ARBA00047995"/>
    </source>
</evidence>
<keyword evidence="4 14" id="KW-0547">Nucleotide-binding</keyword>
<keyword evidence="9 14" id="KW-0238">DNA-binding</keyword>
<dbReference type="GO" id="GO:0043596">
    <property type="term" value="C:nuclear replication fork"/>
    <property type="evidence" value="ECO:0007669"/>
    <property type="project" value="UniProtKB-ARBA"/>
</dbReference>
<evidence type="ECO:0000256" key="5">
    <source>
        <dbReference type="ARBA" id="ARBA00022763"/>
    </source>
</evidence>
<accession>A0A075B339</accession>
<dbReference type="FunFam" id="2.20.28.10:FF:000007">
    <property type="entry name" value="DNA helicase MCM8 isoform X1"/>
    <property type="match status" value="1"/>
</dbReference>
<keyword evidence="10" id="KW-0234">DNA repair</keyword>
<dbReference type="InterPro" id="IPR027417">
    <property type="entry name" value="P-loop_NTPase"/>
</dbReference>
<dbReference type="GO" id="GO:0000724">
    <property type="term" value="P:double-strand break repair via homologous recombination"/>
    <property type="evidence" value="ECO:0007669"/>
    <property type="project" value="UniProtKB-ARBA"/>
</dbReference>
<keyword evidence="8 14" id="KW-0067">ATP-binding</keyword>
<reference evidence="16 17" key="1">
    <citation type="journal article" date="2013" name="Curr. Biol.">
        <title>Shared signatures of parasitism and phylogenomics unite Cryptomycota and microsporidia.</title>
        <authorList>
            <person name="James T.Y."/>
            <person name="Pelin A."/>
            <person name="Bonen L."/>
            <person name="Ahrendt S."/>
            <person name="Sain D."/>
            <person name="Corradi N."/>
            <person name="Stajich J.E."/>
        </authorList>
    </citation>
    <scope>NUCLEOTIDE SEQUENCE [LARGE SCALE GENOMIC DNA]</scope>
    <source>
        <strain evidence="16 17">CSF55</strain>
    </source>
</reference>
<dbReference type="InterPro" id="IPR033762">
    <property type="entry name" value="MCM_OB"/>
</dbReference>
<evidence type="ECO:0000256" key="6">
    <source>
        <dbReference type="ARBA" id="ARBA00022801"/>
    </source>
</evidence>
<dbReference type="GO" id="GO:0031261">
    <property type="term" value="C:DNA replication preinitiation complex"/>
    <property type="evidence" value="ECO:0007669"/>
    <property type="project" value="UniProtKB-ARBA"/>
</dbReference>
<dbReference type="InterPro" id="IPR001208">
    <property type="entry name" value="MCM_dom"/>
</dbReference>
<sequence length="423" mass="47979">YFDFKVLAYFAEHFAVKYIELYRTYFTELIKDLPLDCKRVHVKFRELAPICKSFVQDLQDRPKMVLNAFNVVASEIFHELKLANLRGILEHPIDERDQEYAKEMMEKIYTLRVVVEAVEPLLLLCNIRANKIGKLKKLDLIGKMVGFKGNVVRVGLPRPIVKTLEFSCDKCKAKQVLKFEEGKYSQPTKCIGFECRSRSFSAERQSENTVTYDSQRIRVQEILDDEDEYDAGRVPRVMDVEIESELVDVNPGDIAHVSGIIKFKKNDSTMFTLYVEGISIVSSKVLEKSYEINLSEHDGYYLLLAFSGRTEKVNGMRNSSNVLIVAKDPGLGKTIYLQEEFMLEPTQAAGLTVMTYVKLNKLALEAGALVLSRQGVSVSCIDEFDKMKYHTSLLEAMEQQSISIAKSGIVTTVPARSTILAAD</sequence>
<dbReference type="EMBL" id="KE560451">
    <property type="protein sequence ID" value="EPZ36764.1"/>
    <property type="molecule type" value="Genomic_DNA"/>
</dbReference>
<dbReference type="PRINTS" id="PR01657">
    <property type="entry name" value="MCMFAMILY"/>
</dbReference>
<keyword evidence="6" id="KW-0378">Hydrolase</keyword>
<dbReference type="Pfam" id="PF00493">
    <property type="entry name" value="MCM"/>
    <property type="match status" value="1"/>
</dbReference>
<dbReference type="InterPro" id="IPR031327">
    <property type="entry name" value="MCM"/>
</dbReference>
<evidence type="ECO:0000256" key="1">
    <source>
        <dbReference type="ARBA" id="ARBA00004123"/>
    </source>
</evidence>
<dbReference type="OrthoDB" id="7462577at2759"/>
<evidence type="ECO:0000259" key="15">
    <source>
        <dbReference type="PROSITE" id="PS50051"/>
    </source>
</evidence>
<evidence type="ECO:0000256" key="2">
    <source>
        <dbReference type="ARBA" id="ARBA00008010"/>
    </source>
</evidence>
<dbReference type="GO" id="GO:0003697">
    <property type="term" value="F:single-stranded DNA binding"/>
    <property type="evidence" value="ECO:0007669"/>
    <property type="project" value="TreeGrafter"/>
</dbReference>
<dbReference type="Gene3D" id="3.40.50.300">
    <property type="entry name" value="P-loop containing nucleotide triphosphate hydrolases"/>
    <property type="match status" value="1"/>
</dbReference>
<comment type="similarity">
    <text evidence="2 14">Belongs to the MCM family.</text>
</comment>
<dbReference type="AlphaFoldDB" id="A0A075B339"/>
<evidence type="ECO:0000256" key="14">
    <source>
        <dbReference type="RuleBase" id="RU004070"/>
    </source>
</evidence>
<evidence type="ECO:0000313" key="16">
    <source>
        <dbReference type="EMBL" id="EPZ36764.1"/>
    </source>
</evidence>
<evidence type="ECO:0000256" key="8">
    <source>
        <dbReference type="ARBA" id="ARBA00022840"/>
    </source>
</evidence>
<organism evidence="16 17">
    <name type="scientific">Rozella allomycis (strain CSF55)</name>
    <dbReference type="NCBI Taxonomy" id="988480"/>
    <lineage>
        <taxon>Eukaryota</taxon>
        <taxon>Fungi</taxon>
        <taxon>Fungi incertae sedis</taxon>
        <taxon>Cryptomycota</taxon>
        <taxon>Cryptomycota incertae sedis</taxon>
        <taxon>Rozella</taxon>
    </lineage>
</organism>
<dbReference type="Pfam" id="PF17207">
    <property type="entry name" value="MCM_OB"/>
    <property type="match status" value="1"/>
</dbReference>
<evidence type="ECO:0000256" key="11">
    <source>
        <dbReference type="ARBA" id="ARBA00023242"/>
    </source>
</evidence>
<keyword evidence="17" id="KW-1185">Reference proteome</keyword>
<comment type="catalytic activity">
    <reaction evidence="13">
        <text>ATP + H2O = ADP + phosphate + H(+)</text>
        <dbReference type="Rhea" id="RHEA:13065"/>
        <dbReference type="ChEBI" id="CHEBI:15377"/>
        <dbReference type="ChEBI" id="CHEBI:15378"/>
        <dbReference type="ChEBI" id="CHEBI:30616"/>
        <dbReference type="ChEBI" id="CHEBI:43474"/>
        <dbReference type="ChEBI" id="CHEBI:456216"/>
        <dbReference type="EC" id="3.6.4.12"/>
    </reaction>
</comment>
<evidence type="ECO:0000256" key="7">
    <source>
        <dbReference type="ARBA" id="ARBA00022806"/>
    </source>
</evidence>
<dbReference type="PANTHER" id="PTHR11630:SF47">
    <property type="entry name" value="DNA HELICASE MCM8"/>
    <property type="match status" value="1"/>
</dbReference>
<protein>
    <recommendedName>
        <fullName evidence="3">DNA helicase</fullName>
        <ecNumber evidence="3">3.6.4.12</ecNumber>
    </recommendedName>
    <alternativeName>
        <fullName evidence="12">Minichromosome maintenance 8</fullName>
    </alternativeName>
</protein>
<evidence type="ECO:0000256" key="12">
    <source>
        <dbReference type="ARBA" id="ARBA00042306"/>
    </source>
</evidence>
<dbReference type="HOGENOM" id="CLU_000995_7_2_1"/>
<dbReference type="STRING" id="988480.A0A075B339"/>
<dbReference type="GO" id="GO:0017116">
    <property type="term" value="F:single-stranded DNA helicase activity"/>
    <property type="evidence" value="ECO:0007669"/>
    <property type="project" value="TreeGrafter"/>
</dbReference>
<evidence type="ECO:0000256" key="9">
    <source>
        <dbReference type="ARBA" id="ARBA00023125"/>
    </source>
</evidence>
<dbReference type="GO" id="GO:0006279">
    <property type="term" value="P:premeiotic DNA replication"/>
    <property type="evidence" value="ECO:0007669"/>
    <property type="project" value="UniProtKB-ARBA"/>
</dbReference>
<evidence type="ECO:0000256" key="10">
    <source>
        <dbReference type="ARBA" id="ARBA00023204"/>
    </source>
</evidence>
<dbReference type="Proteomes" id="UP000030755">
    <property type="component" value="Unassembled WGS sequence"/>
</dbReference>
<dbReference type="SMART" id="SM00350">
    <property type="entry name" value="MCM"/>
    <property type="match status" value="1"/>
</dbReference>
<evidence type="ECO:0000256" key="3">
    <source>
        <dbReference type="ARBA" id="ARBA00012551"/>
    </source>
</evidence>
<dbReference type="EC" id="3.6.4.12" evidence="3"/>
<dbReference type="GO" id="GO:0016787">
    <property type="term" value="F:hydrolase activity"/>
    <property type="evidence" value="ECO:0007669"/>
    <property type="project" value="UniProtKB-KW"/>
</dbReference>
<name>A0A075B339_ROZAC</name>
<feature type="domain" description="MCM C-terminal AAA(+) ATPase" evidence="15">
    <location>
        <begin position="353"/>
        <end position="423"/>
    </location>
</feature>
<dbReference type="Gene3D" id="2.40.50.140">
    <property type="entry name" value="Nucleic acid-binding proteins"/>
    <property type="match status" value="1"/>
</dbReference>
<dbReference type="InterPro" id="IPR012340">
    <property type="entry name" value="NA-bd_OB-fold"/>
</dbReference>
<proteinExistence type="inferred from homology"/>
<keyword evidence="5" id="KW-0227">DNA damage</keyword>
<keyword evidence="7" id="KW-0347">Helicase</keyword>